<dbReference type="EMBL" id="PITJ01000203">
    <property type="protein sequence ID" value="TBU03968.1"/>
    <property type="molecule type" value="Genomic_DNA"/>
</dbReference>
<gene>
    <name evidence="3" type="ORF">CWI37_0203p0020</name>
</gene>
<dbReference type="GO" id="GO:0000177">
    <property type="term" value="C:cytoplasmic exosome (RNase complex)"/>
    <property type="evidence" value="ECO:0007669"/>
    <property type="project" value="TreeGrafter"/>
</dbReference>
<dbReference type="GO" id="GO:0005730">
    <property type="term" value="C:nucleolus"/>
    <property type="evidence" value="ECO:0007669"/>
    <property type="project" value="TreeGrafter"/>
</dbReference>
<dbReference type="PANTHER" id="PTHR11953">
    <property type="entry name" value="EXOSOME COMPLEX COMPONENT"/>
    <property type="match status" value="1"/>
</dbReference>
<protein>
    <submittedName>
        <fullName evidence="3">Ribonuclease</fullName>
    </submittedName>
</protein>
<proteinExistence type="inferred from homology"/>
<dbReference type="Pfam" id="PF01138">
    <property type="entry name" value="RNase_PH"/>
    <property type="match status" value="1"/>
</dbReference>
<evidence type="ECO:0000259" key="2">
    <source>
        <dbReference type="Pfam" id="PF01138"/>
    </source>
</evidence>
<evidence type="ECO:0000256" key="1">
    <source>
        <dbReference type="ARBA" id="ARBA00006678"/>
    </source>
</evidence>
<dbReference type="InterPro" id="IPR036345">
    <property type="entry name" value="ExoRNase_PH_dom2_sf"/>
</dbReference>
<evidence type="ECO:0000313" key="3">
    <source>
        <dbReference type="EMBL" id="TBU03968.1"/>
    </source>
</evidence>
<dbReference type="InterPro" id="IPR020568">
    <property type="entry name" value="Ribosomal_Su5_D2-typ_SF"/>
</dbReference>
<dbReference type="Gene3D" id="3.30.230.70">
    <property type="entry name" value="GHMP Kinase, N-terminal domain"/>
    <property type="match status" value="1"/>
</dbReference>
<comment type="similarity">
    <text evidence="1">Belongs to the RNase PH family.</text>
</comment>
<dbReference type="Proteomes" id="UP000292362">
    <property type="component" value="Unassembled WGS sequence"/>
</dbReference>
<dbReference type="GO" id="GO:0071051">
    <property type="term" value="P:poly(A)-dependent snoRNA 3'-end processing"/>
    <property type="evidence" value="ECO:0007669"/>
    <property type="project" value="TreeGrafter"/>
</dbReference>
<dbReference type="GO" id="GO:0071028">
    <property type="term" value="P:nuclear mRNA surveillance"/>
    <property type="evidence" value="ECO:0007669"/>
    <property type="project" value="TreeGrafter"/>
</dbReference>
<feature type="domain" description="Exoribonuclease phosphorolytic" evidence="2">
    <location>
        <begin position="18"/>
        <end position="135"/>
    </location>
</feature>
<accession>A0A4Q9L8E5</accession>
<evidence type="ECO:0000313" key="4">
    <source>
        <dbReference type="Proteomes" id="UP000292362"/>
    </source>
</evidence>
<dbReference type="GO" id="GO:0016075">
    <property type="term" value="P:rRNA catabolic process"/>
    <property type="evidence" value="ECO:0007669"/>
    <property type="project" value="TreeGrafter"/>
</dbReference>
<dbReference type="InterPro" id="IPR027408">
    <property type="entry name" value="PNPase/RNase_PH_dom_sf"/>
</dbReference>
<dbReference type="GO" id="GO:0034475">
    <property type="term" value="P:U4 snRNA 3'-end processing"/>
    <property type="evidence" value="ECO:0007669"/>
    <property type="project" value="TreeGrafter"/>
</dbReference>
<name>A0A4Q9L8E5_9MICR</name>
<dbReference type="InterPro" id="IPR001247">
    <property type="entry name" value="ExoRNase_PH_dom1"/>
</dbReference>
<dbReference type="GO" id="GO:0000176">
    <property type="term" value="C:nuclear exosome (RNase complex)"/>
    <property type="evidence" value="ECO:0007669"/>
    <property type="project" value="UniProtKB-ARBA"/>
</dbReference>
<reference evidence="3 4" key="1">
    <citation type="submission" date="2017-12" db="EMBL/GenBank/DDBJ databases">
        <authorList>
            <person name="Pombert J.-F."/>
            <person name="Haag K.L."/>
            <person name="Ebert D."/>
        </authorList>
    </citation>
    <scope>NUCLEOTIDE SEQUENCE [LARGE SCALE GENOMIC DNA]</scope>
    <source>
        <strain evidence="3">FI-OER-3-3</strain>
    </source>
</reference>
<dbReference type="AlphaFoldDB" id="A0A4Q9L8E5"/>
<organism evidence="3 4">
    <name type="scientific">Hamiltosporidium tvaerminnensis</name>
    <dbReference type="NCBI Taxonomy" id="1176355"/>
    <lineage>
        <taxon>Eukaryota</taxon>
        <taxon>Fungi</taxon>
        <taxon>Fungi incertae sedis</taxon>
        <taxon>Microsporidia</taxon>
        <taxon>Dubosqiidae</taxon>
        <taxon>Hamiltosporidium</taxon>
    </lineage>
</organism>
<dbReference type="SUPFAM" id="SSF55666">
    <property type="entry name" value="Ribonuclease PH domain 2-like"/>
    <property type="match status" value="1"/>
</dbReference>
<dbReference type="GO" id="GO:0003723">
    <property type="term" value="F:RNA binding"/>
    <property type="evidence" value="ECO:0007669"/>
    <property type="project" value="TreeGrafter"/>
</dbReference>
<dbReference type="PANTHER" id="PTHR11953:SF0">
    <property type="entry name" value="EXOSOME COMPLEX COMPONENT RRP41"/>
    <property type="match status" value="1"/>
</dbReference>
<dbReference type="VEuPathDB" id="MicrosporidiaDB:CWI37_0203p0020"/>
<dbReference type="InterPro" id="IPR050080">
    <property type="entry name" value="RNase_PH"/>
</dbReference>
<dbReference type="SUPFAM" id="SSF54211">
    <property type="entry name" value="Ribosomal protein S5 domain 2-like"/>
    <property type="match status" value="1"/>
</dbReference>
<sequence>MEIISEEGFRYDGRKPNELREVAIKNGYLNKCGYIDLQQGGTKVRSILYGPKEKGQYKENIKFKISFYDVARQESGKHEKKIDECETLLSELFKPIISISESNYLEINILIKQDDGSLISTLINSVTILLCYCGIQIKDMCISITSCFFKGISLLDLSNNEENVRIPSLVLGYFPHRKTIGLFQSTGKTDTDSIKKLYFENLKAIDTLFSVFSNFLKNIN</sequence>
<comment type="caution">
    <text evidence="3">The sequence shown here is derived from an EMBL/GenBank/DDBJ whole genome shotgun (WGS) entry which is preliminary data.</text>
</comment>